<evidence type="ECO:0000256" key="2">
    <source>
        <dbReference type="ARBA" id="ARBA00004167"/>
    </source>
</evidence>
<keyword evidence="11" id="KW-0472">Membrane</keyword>
<dbReference type="InterPro" id="IPR036396">
    <property type="entry name" value="Cyt_P450_sf"/>
</dbReference>
<sequence>MENILLLVLAIIPIIFAIIRYKSRGKTRLPPGPPGLPLIGNLHQLKEPLHEYFFELSKKYGPLLFLKLGSRPVLVANSSRLAEEIMKTQDLVFCSRPSLLGFRKLSYEFYDIALSPYTEYWREMRKITVLHLLSTKQVQSFRPILEDEVGRLVQEISDQASKSETINMNEKIVFLMSTIICRIAFGKRYEPGTGESEEFRRMIQEFQSAVLDFYFTDYFPWIGFLDKLTGKISHLDKIFKDWDAFYQQILDEHLSPDRPESLNDDIVDIMLQLREDESGWAYKIPLDHIKAVLMNVYFASADTITTTMLWTMTALMRKPDVLKKAQAEVRALPLVENKHMVSEEDIAAVGLPYVNAVIKEALRLHTTLPLLIPRETREKCTIDGYEIPAKTMVYVNVWAAGNDPNVWENPEEFKPERFLGDDERFSTIDFKGQDFNLTPFGAGRRGCPGITMGLAIVQLALANLLYMFDWDLPDGLRPEDVDIEIFPGMASHKKNPLFVMAKKYA</sequence>
<keyword evidence="4 12" id="KW-0349">Heme</keyword>
<keyword evidence="7" id="KW-1133">Transmembrane helix</keyword>
<dbReference type="GO" id="GO:0016020">
    <property type="term" value="C:membrane"/>
    <property type="evidence" value="ECO:0007669"/>
    <property type="project" value="UniProtKB-SubCell"/>
</dbReference>
<feature type="binding site" description="axial binding residue" evidence="12">
    <location>
        <position position="447"/>
    </location>
    <ligand>
        <name>heme</name>
        <dbReference type="ChEBI" id="CHEBI:30413"/>
    </ligand>
    <ligandPart>
        <name>Fe</name>
        <dbReference type="ChEBI" id="CHEBI:18248"/>
    </ligandPart>
</feature>
<evidence type="ECO:0000256" key="6">
    <source>
        <dbReference type="ARBA" id="ARBA00022723"/>
    </source>
</evidence>
<dbReference type="PANTHER" id="PTHR47955:SF22">
    <property type="entry name" value="CYTOCHROME P450 83B1-LIKE"/>
    <property type="match status" value="1"/>
</dbReference>
<comment type="subcellular location">
    <subcellularLocation>
        <location evidence="2">Membrane</location>
        <topology evidence="2">Single-pass membrane protein</topology>
    </subcellularLocation>
</comment>
<evidence type="ECO:0000256" key="10">
    <source>
        <dbReference type="ARBA" id="ARBA00023033"/>
    </source>
</evidence>
<dbReference type="Pfam" id="PF00067">
    <property type="entry name" value="p450"/>
    <property type="match status" value="1"/>
</dbReference>
<evidence type="ECO:0000256" key="13">
    <source>
        <dbReference type="RuleBase" id="RU000461"/>
    </source>
</evidence>
<dbReference type="InterPro" id="IPR002401">
    <property type="entry name" value="Cyt_P450_E_grp-I"/>
</dbReference>
<name>A0A1W7HBN8_SCODU</name>
<dbReference type="GO" id="GO:0020037">
    <property type="term" value="F:heme binding"/>
    <property type="evidence" value="ECO:0007669"/>
    <property type="project" value="InterPro"/>
</dbReference>
<evidence type="ECO:0000256" key="7">
    <source>
        <dbReference type="ARBA" id="ARBA00022989"/>
    </source>
</evidence>
<dbReference type="InterPro" id="IPR001128">
    <property type="entry name" value="Cyt_P450"/>
</dbReference>
<dbReference type="GO" id="GO:0004497">
    <property type="term" value="F:monooxygenase activity"/>
    <property type="evidence" value="ECO:0007669"/>
    <property type="project" value="UniProtKB-KW"/>
</dbReference>
<dbReference type="PRINTS" id="PR00463">
    <property type="entry name" value="EP450I"/>
</dbReference>
<dbReference type="PANTHER" id="PTHR47955">
    <property type="entry name" value="CYTOCHROME P450 FAMILY 71 PROTEIN"/>
    <property type="match status" value="1"/>
</dbReference>
<dbReference type="AlphaFoldDB" id="A0A1W7HBN8"/>
<evidence type="ECO:0000256" key="8">
    <source>
        <dbReference type="ARBA" id="ARBA00023002"/>
    </source>
</evidence>
<dbReference type="PROSITE" id="PS00086">
    <property type="entry name" value="CYTOCHROME_P450"/>
    <property type="match status" value="1"/>
</dbReference>
<evidence type="ECO:0000256" key="4">
    <source>
        <dbReference type="ARBA" id="ARBA00022617"/>
    </source>
</evidence>
<dbReference type="EMBL" id="FX983049">
    <property type="protein sequence ID" value="BAX34674.1"/>
    <property type="molecule type" value="mRNA"/>
</dbReference>
<keyword evidence="10 13" id="KW-0503">Monooxygenase</keyword>
<evidence type="ECO:0000256" key="3">
    <source>
        <dbReference type="ARBA" id="ARBA00010617"/>
    </source>
</evidence>
<comment type="cofactor">
    <cofactor evidence="1 12">
        <name>heme</name>
        <dbReference type="ChEBI" id="CHEBI:30413"/>
    </cofactor>
</comment>
<evidence type="ECO:0000256" key="12">
    <source>
        <dbReference type="PIRSR" id="PIRSR602401-1"/>
    </source>
</evidence>
<keyword evidence="9 12" id="KW-0408">Iron</keyword>
<evidence type="ECO:0000313" key="14">
    <source>
        <dbReference type="EMBL" id="BAX34674.1"/>
    </source>
</evidence>
<evidence type="ECO:0000256" key="1">
    <source>
        <dbReference type="ARBA" id="ARBA00001971"/>
    </source>
</evidence>
<keyword evidence="6 12" id="KW-0479">Metal-binding</keyword>
<dbReference type="CDD" id="cd11072">
    <property type="entry name" value="CYP71-like"/>
    <property type="match status" value="1"/>
</dbReference>
<proteinExistence type="evidence at transcript level"/>
<evidence type="ECO:0000256" key="11">
    <source>
        <dbReference type="ARBA" id="ARBA00023136"/>
    </source>
</evidence>
<keyword evidence="5" id="KW-0812">Transmembrane</keyword>
<comment type="similarity">
    <text evidence="3 13">Belongs to the cytochrome P450 family.</text>
</comment>
<evidence type="ECO:0000256" key="9">
    <source>
        <dbReference type="ARBA" id="ARBA00023004"/>
    </source>
</evidence>
<reference evidence="14" key="1">
    <citation type="journal article" date="2017" name="Sci. Rep.">
        <title>Elucidation of terpenoid metabolism in Scoparia dulcis by RNA-seq analysis.</title>
        <authorList>
            <person name="Yamamura Y."/>
            <person name="Kurosaki F."/>
            <person name="Lee J.B."/>
        </authorList>
    </citation>
    <scope>NUCLEOTIDE SEQUENCE</scope>
    <source>
        <tissue evidence="14">Mixture of leaf and root</tissue>
    </source>
</reference>
<dbReference type="SUPFAM" id="SSF48264">
    <property type="entry name" value="Cytochrome P450"/>
    <property type="match status" value="1"/>
</dbReference>
<accession>A0A1W7HBN8</accession>
<dbReference type="GO" id="GO:0005506">
    <property type="term" value="F:iron ion binding"/>
    <property type="evidence" value="ECO:0007669"/>
    <property type="project" value="InterPro"/>
</dbReference>
<protein>
    <submittedName>
        <fullName evidence="14">Cytochrome P450</fullName>
    </submittedName>
</protein>
<organism evidence="14">
    <name type="scientific">Scoparia dulcis</name>
    <name type="common">Sweet broom</name>
    <name type="synonym">Capraria dulcis</name>
    <dbReference type="NCBI Taxonomy" id="107240"/>
    <lineage>
        <taxon>Eukaryota</taxon>
        <taxon>Viridiplantae</taxon>
        <taxon>Streptophyta</taxon>
        <taxon>Embryophyta</taxon>
        <taxon>Tracheophyta</taxon>
        <taxon>Spermatophyta</taxon>
        <taxon>Magnoliopsida</taxon>
        <taxon>eudicotyledons</taxon>
        <taxon>Gunneridae</taxon>
        <taxon>Pentapetalae</taxon>
        <taxon>asterids</taxon>
        <taxon>lamiids</taxon>
        <taxon>Lamiales</taxon>
        <taxon>Plantaginaceae</taxon>
        <taxon>Gratioleae</taxon>
        <taxon>Scoparia</taxon>
    </lineage>
</organism>
<dbReference type="PRINTS" id="PR00385">
    <property type="entry name" value="P450"/>
</dbReference>
<dbReference type="GO" id="GO:0016705">
    <property type="term" value="F:oxidoreductase activity, acting on paired donors, with incorporation or reduction of molecular oxygen"/>
    <property type="evidence" value="ECO:0007669"/>
    <property type="project" value="InterPro"/>
</dbReference>
<dbReference type="FunFam" id="1.10.630.10:FF:000011">
    <property type="entry name" value="Cytochrome P450 83B1"/>
    <property type="match status" value="1"/>
</dbReference>
<dbReference type="Gene3D" id="1.10.630.10">
    <property type="entry name" value="Cytochrome P450"/>
    <property type="match status" value="1"/>
</dbReference>
<keyword evidence="8 13" id="KW-0560">Oxidoreductase</keyword>
<dbReference type="InterPro" id="IPR017972">
    <property type="entry name" value="Cyt_P450_CS"/>
</dbReference>
<evidence type="ECO:0000256" key="5">
    <source>
        <dbReference type="ARBA" id="ARBA00022692"/>
    </source>
</evidence>